<keyword evidence="7" id="KW-1185">Reference proteome</keyword>
<evidence type="ECO:0000313" key="6">
    <source>
        <dbReference type="EMBL" id="MFC5421520.1"/>
    </source>
</evidence>
<evidence type="ECO:0000313" key="7">
    <source>
        <dbReference type="Proteomes" id="UP001596053"/>
    </source>
</evidence>
<comment type="caution">
    <text evidence="6">The sequence shown here is derived from an EMBL/GenBank/DDBJ whole genome shotgun (WGS) entry which is preliminary data.</text>
</comment>
<evidence type="ECO:0000256" key="2">
    <source>
        <dbReference type="ARBA" id="ARBA00022801"/>
    </source>
</evidence>
<organism evidence="6 7">
    <name type="scientific">Bosea eneae</name>
    <dbReference type="NCBI Taxonomy" id="151454"/>
    <lineage>
        <taxon>Bacteria</taxon>
        <taxon>Pseudomonadati</taxon>
        <taxon>Pseudomonadota</taxon>
        <taxon>Alphaproteobacteria</taxon>
        <taxon>Hyphomicrobiales</taxon>
        <taxon>Boseaceae</taxon>
        <taxon>Bosea</taxon>
    </lineage>
</organism>
<evidence type="ECO:0000259" key="4">
    <source>
        <dbReference type="Pfam" id="PF00710"/>
    </source>
</evidence>
<reference evidence="7" key="1">
    <citation type="journal article" date="2019" name="Int. J. Syst. Evol. Microbiol.">
        <title>The Global Catalogue of Microorganisms (GCM) 10K type strain sequencing project: providing services to taxonomists for standard genome sequencing and annotation.</title>
        <authorList>
            <consortium name="The Broad Institute Genomics Platform"/>
            <consortium name="The Broad Institute Genome Sequencing Center for Infectious Disease"/>
            <person name="Wu L."/>
            <person name="Ma J."/>
        </authorList>
    </citation>
    <scope>NUCLEOTIDE SEQUENCE [LARGE SCALE GENOMIC DNA]</scope>
    <source>
        <strain evidence="7">NCAIM B.01391</strain>
    </source>
</reference>
<dbReference type="InterPro" id="IPR036152">
    <property type="entry name" value="Asp/glu_Ase-like_sf"/>
</dbReference>
<dbReference type="SMART" id="SM00870">
    <property type="entry name" value="Asparaginase"/>
    <property type="match status" value="1"/>
</dbReference>
<dbReference type="Pfam" id="PF00710">
    <property type="entry name" value="Asparaginase"/>
    <property type="match status" value="1"/>
</dbReference>
<feature type="domain" description="L-asparaginase N-terminal" evidence="4">
    <location>
        <begin position="7"/>
        <end position="203"/>
    </location>
</feature>
<dbReference type="Gene3D" id="3.40.50.40">
    <property type="match status" value="1"/>
</dbReference>
<dbReference type="Gene3D" id="3.40.50.1170">
    <property type="entry name" value="L-asparaginase, N-terminal domain"/>
    <property type="match status" value="1"/>
</dbReference>
<dbReference type="PRINTS" id="PR00139">
    <property type="entry name" value="ASNGLNASE"/>
</dbReference>
<feature type="active site" evidence="3">
    <location>
        <position position="16"/>
    </location>
</feature>
<dbReference type="SFLD" id="SFLDS00057">
    <property type="entry name" value="Glutaminase/Asparaginase"/>
    <property type="match status" value="1"/>
</dbReference>
<gene>
    <name evidence="6" type="ORF">ACFPOB_18330</name>
</gene>
<dbReference type="PIRSF" id="PIRSF001220">
    <property type="entry name" value="L-ASNase_gatD"/>
    <property type="match status" value="1"/>
</dbReference>
<evidence type="ECO:0000256" key="3">
    <source>
        <dbReference type="PROSITE-ProRule" id="PRU10099"/>
    </source>
</evidence>
<dbReference type="PIRSF" id="PIRSF500176">
    <property type="entry name" value="L_ASNase"/>
    <property type="match status" value="1"/>
</dbReference>
<evidence type="ECO:0000256" key="1">
    <source>
        <dbReference type="ARBA" id="ARBA00010518"/>
    </source>
</evidence>
<dbReference type="PANTHER" id="PTHR11707">
    <property type="entry name" value="L-ASPARAGINASE"/>
    <property type="match status" value="1"/>
</dbReference>
<dbReference type="PROSITE" id="PS51732">
    <property type="entry name" value="ASN_GLN_ASE_3"/>
    <property type="match status" value="1"/>
</dbReference>
<dbReference type="Proteomes" id="UP001596053">
    <property type="component" value="Unassembled WGS sequence"/>
</dbReference>
<evidence type="ECO:0000259" key="5">
    <source>
        <dbReference type="Pfam" id="PF17763"/>
    </source>
</evidence>
<keyword evidence="2" id="KW-0378">Hydrolase</keyword>
<dbReference type="InterPro" id="IPR037152">
    <property type="entry name" value="L-asparaginase_N_sf"/>
</dbReference>
<dbReference type="InterPro" id="IPR027473">
    <property type="entry name" value="L-asparaginase_C"/>
</dbReference>
<dbReference type="InterPro" id="IPR006034">
    <property type="entry name" value="Asparaginase/glutaminase-like"/>
</dbReference>
<sequence length="334" mass="35316">MRRDRSRVAVIGTGGTISAIGRDAFDLHDYDAHGVMLDAAELLARCPRAESDPDRYAVPFGTVSSVRIGFEEWRHLAILCHDIADRDPDLAGIVIAHGTATLEETAFFLHLVLKIEVPVVVTGAMRPWNGLSSDAAANLRDAIRVAAVPEARGLGVMVVMNGEIHAARDVTKTSTTRLDAFRSPTAGPLGEMSADRILFRRRPWSEPAGDPLFAIDAIPALPRVDILHAYAGGDGALARAAIAAGARGIVSAGFAPGETHPEEVAALRAAAKNGVVIVQSTHAGSGRVPPAAHLAENGFIGAEDLPPHKARILLALGLTLTRDPERIAAMFQDC</sequence>
<dbReference type="PANTHER" id="PTHR11707:SF28">
    <property type="entry name" value="60 KDA LYSOPHOSPHOLIPASE"/>
    <property type="match status" value="1"/>
</dbReference>
<name>A0ABW0IW81_9HYPH</name>
<dbReference type="RefSeq" id="WP_377799806.1">
    <property type="nucleotide sequence ID" value="NZ_JBHSLW010000029.1"/>
</dbReference>
<dbReference type="InterPro" id="IPR020827">
    <property type="entry name" value="Asparaginase/glutaminase_AS1"/>
</dbReference>
<dbReference type="Pfam" id="PF17763">
    <property type="entry name" value="Asparaginase_C"/>
    <property type="match status" value="1"/>
</dbReference>
<accession>A0ABW0IW81</accession>
<dbReference type="InterPro" id="IPR040919">
    <property type="entry name" value="Asparaginase_C"/>
</dbReference>
<feature type="domain" description="Asparaginase/glutaminase C-terminal" evidence="5">
    <location>
        <begin position="223"/>
        <end position="331"/>
    </location>
</feature>
<dbReference type="InterPro" id="IPR004550">
    <property type="entry name" value="AsnASE_II"/>
</dbReference>
<proteinExistence type="inferred from homology"/>
<protein>
    <submittedName>
        <fullName evidence="6">Asparaginase</fullName>
    </submittedName>
</protein>
<dbReference type="PROSITE" id="PS00144">
    <property type="entry name" value="ASN_GLN_ASE_1"/>
    <property type="match status" value="1"/>
</dbReference>
<dbReference type="CDD" id="cd08964">
    <property type="entry name" value="L-asparaginase_II"/>
    <property type="match status" value="1"/>
</dbReference>
<dbReference type="InterPro" id="IPR027474">
    <property type="entry name" value="L-asparaginase_N"/>
</dbReference>
<dbReference type="SUPFAM" id="SSF53774">
    <property type="entry name" value="Glutaminase/Asparaginase"/>
    <property type="match status" value="1"/>
</dbReference>
<comment type="similarity">
    <text evidence="1">Belongs to the asparaginase 1 family.</text>
</comment>
<dbReference type="EMBL" id="JBHSLW010000029">
    <property type="protein sequence ID" value="MFC5421520.1"/>
    <property type="molecule type" value="Genomic_DNA"/>
</dbReference>